<protein>
    <recommendedName>
        <fullName evidence="5">SH3 domain-containing protein</fullName>
    </recommendedName>
</protein>
<dbReference type="AlphaFoldDB" id="A0A4P6M2H9"/>
<sequence>MKNRRYLFLLVFLCFVLQTTVVRADLIFEPQDSFYEKHTDSCKYVNRTYIVNGYNGEAIVYKSPESAEKVMTVKNREKYYISFVYTDKKNVEWGFLEDGQENSGWVPMDYMYPVYNSQSFYEEYRDKITSEDGVVPNVTKGDVIYGWEYPGAESKFTIEVNGNTFDYDSMFTDEEGHQWGNVGYYMGNRDFWVCIDEPQNPDLPVREINNNVTEPPEKINGVPGTSVETKNSTKVNVVNGDTEKQSIEKGGTAGTGAEEVIAAAVLIGLTVVVTGILIWKFFGKKK</sequence>
<evidence type="ECO:0008006" key="5">
    <source>
        <dbReference type="Google" id="ProtNLM"/>
    </source>
</evidence>
<dbReference type="RefSeq" id="WP_130181490.1">
    <property type="nucleotide sequence ID" value="NZ_CP035945.1"/>
</dbReference>
<feature type="transmembrane region" description="Helical" evidence="1">
    <location>
        <begin position="260"/>
        <end position="282"/>
    </location>
</feature>
<feature type="signal peptide" evidence="2">
    <location>
        <begin position="1"/>
        <end position="24"/>
    </location>
</feature>
<gene>
    <name evidence="3" type="ORF">PMF13cell1_03433</name>
</gene>
<dbReference type="EMBL" id="CP035945">
    <property type="protein sequence ID" value="QBE97870.1"/>
    <property type="molecule type" value="Genomic_DNA"/>
</dbReference>
<reference evidence="3 4" key="1">
    <citation type="submission" date="2019-01" db="EMBL/GenBank/DDBJ databases">
        <title>PMF-metabolizing Aryl O-demethylase.</title>
        <authorList>
            <person name="Kim M."/>
        </authorList>
    </citation>
    <scope>NUCLEOTIDE SEQUENCE [LARGE SCALE GENOMIC DNA]</scope>
    <source>
        <strain evidence="3 4">PMF1</strain>
    </source>
</reference>
<keyword evidence="1" id="KW-1133">Transmembrane helix</keyword>
<feature type="chain" id="PRO_5020684551" description="SH3 domain-containing protein" evidence="2">
    <location>
        <begin position="25"/>
        <end position="286"/>
    </location>
</feature>
<keyword evidence="2" id="KW-0732">Signal</keyword>
<proteinExistence type="predicted"/>
<evidence type="ECO:0000313" key="4">
    <source>
        <dbReference type="Proteomes" id="UP000289794"/>
    </source>
</evidence>
<evidence type="ECO:0000256" key="1">
    <source>
        <dbReference type="SAM" id="Phobius"/>
    </source>
</evidence>
<keyword evidence="1" id="KW-0472">Membrane</keyword>
<accession>A0A4P6M2H9</accession>
<dbReference type="KEGG" id="bpro:PMF13cell1_03433"/>
<keyword evidence="1" id="KW-0812">Transmembrane</keyword>
<name>A0A4P6M2H9_9FIRM</name>
<dbReference type="Proteomes" id="UP000289794">
    <property type="component" value="Chromosome"/>
</dbReference>
<organism evidence="3 4">
    <name type="scientific">Blautia producta</name>
    <dbReference type="NCBI Taxonomy" id="33035"/>
    <lineage>
        <taxon>Bacteria</taxon>
        <taxon>Bacillati</taxon>
        <taxon>Bacillota</taxon>
        <taxon>Clostridia</taxon>
        <taxon>Lachnospirales</taxon>
        <taxon>Lachnospiraceae</taxon>
        <taxon>Blautia</taxon>
    </lineage>
</organism>
<evidence type="ECO:0000313" key="3">
    <source>
        <dbReference type="EMBL" id="QBE97870.1"/>
    </source>
</evidence>
<evidence type="ECO:0000256" key="2">
    <source>
        <dbReference type="SAM" id="SignalP"/>
    </source>
</evidence>